<evidence type="ECO:0000256" key="4">
    <source>
        <dbReference type="ARBA" id="ARBA00023157"/>
    </source>
</evidence>
<dbReference type="Gene3D" id="2.70.50.70">
    <property type="match status" value="1"/>
</dbReference>
<dbReference type="AlphaFoldDB" id="A0AAV9WHB2"/>
<evidence type="ECO:0000256" key="1">
    <source>
        <dbReference type="ARBA" id="ARBA00001973"/>
    </source>
</evidence>
<comment type="subcellular location">
    <subcellularLocation>
        <location evidence="2 5">Secreted</location>
    </subcellularLocation>
</comment>
<dbReference type="GO" id="GO:0030248">
    <property type="term" value="F:cellulose binding"/>
    <property type="evidence" value="ECO:0007669"/>
    <property type="project" value="UniProtKB-UniRule"/>
</dbReference>
<dbReference type="GO" id="GO:0005576">
    <property type="term" value="C:extracellular region"/>
    <property type="evidence" value="ECO:0007669"/>
    <property type="project" value="UniProtKB-SubCell"/>
</dbReference>
<organism evidence="8 9">
    <name type="scientific">Arthrobotrys musiformis</name>
    <dbReference type="NCBI Taxonomy" id="47236"/>
    <lineage>
        <taxon>Eukaryota</taxon>
        <taxon>Fungi</taxon>
        <taxon>Dikarya</taxon>
        <taxon>Ascomycota</taxon>
        <taxon>Pezizomycotina</taxon>
        <taxon>Orbiliomycetes</taxon>
        <taxon>Orbiliales</taxon>
        <taxon>Orbiliaceae</taxon>
        <taxon>Arthrobotrys</taxon>
    </lineage>
</organism>
<evidence type="ECO:0000256" key="2">
    <source>
        <dbReference type="ARBA" id="ARBA00004613"/>
    </source>
</evidence>
<accession>A0AAV9WHB2</accession>
<dbReference type="Pfam" id="PF03443">
    <property type="entry name" value="AA9"/>
    <property type="match status" value="1"/>
</dbReference>
<dbReference type="EC" id="1.14.99.56" evidence="5"/>
<dbReference type="InterPro" id="IPR049892">
    <property type="entry name" value="AA9"/>
</dbReference>
<sequence>MRILTLSLMAILVPVSMAHHLITSFLLDNVRQDDVIRQPGTLNPIINPNDRHLACGAPPANGHGTKGTKKASIQPGSTLTFEWHTNWSGSVSGPEGVTDVSHKGPCAIYMRKVSDSVTAIAEDPRKPNWFKIWEDGVDHDGVFCTSRMRLNGGLITGVVPKHLENGDYLIRAETVSLNNAWEPNWQAQWYVGCAQVTLKDSEAPFVKPITVPIPSGEYANMNMPGLRYNIWYPERSNYSDYGPVPGPAVFNDGSDKAQGHVENPQHASTLPDGFHTIPWPFPTIPVTEEPPKFITTTFQDPGTQTRVLTKTVTRKVVKTAYVTGTSTPVTMHHRIPHHTNPRTEVVTSIHVVTVTRTIYAGKQPTLTPYIGSTATPSVTTATATTSSDNSGTIVKGRGYHYRRWHRHHARRGRFKSGW</sequence>
<feature type="chain" id="PRO_5043698744" description="AA9 family lytic polysaccharide monooxygenase" evidence="6">
    <location>
        <begin position="19"/>
        <end position="418"/>
    </location>
</feature>
<feature type="signal peptide" evidence="6">
    <location>
        <begin position="1"/>
        <end position="18"/>
    </location>
</feature>
<dbReference type="InterPro" id="IPR005103">
    <property type="entry name" value="AA9_LPMO"/>
</dbReference>
<comment type="catalytic activity">
    <reaction evidence="5">
        <text>[(1-&gt;4)-beta-D-glucosyl]n+m + reduced acceptor + O2 = 4-dehydro-beta-D-glucosyl-[(1-&gt;4)-beta-D-glucosyl]n-1 + [(1-&gt;4)-beta-D-glucosyl]m + acceptor + H2O.</text>
        <dbReference type="EC" id="1.14.99.56"/>
    </reaction>
</comment>
<comment type="cofactor">
    <cofactor evidence="1">
        <name>Cu(2+)</name>
        <dbReference type="ChEBI" id="CHEBI:29036"/>
    </cofactor>
</comment>
<evidence type="ECO:0000313" key="9">
    <source>
        <dbReference type="Proteomes" id="UP001370758"/>
    </source>
</evidence>
<name>A0AAV9WHB2_9PEZI</name>
<evidence type="ECO:0000256" key="5">
    <source>
        <dbReference type="RuleBase" id="RU368122"/>
    </source>
</evidence>
<keyword evidence="4 5" id="KW-1015">Disulfide bond</keyword>
<evidence type="ECO:0000256" key="3">
    <source>
        <dbReference type="ARBA" id="ARBA00022525"/>
    </source>
</evidence>
<evidence type="ECO:0000256" key="6">
    <source>
        <dbReference type="SAM" id="SignalP"/>
    </source>
</evidence>
<evidence type="ECO:0000259" key="7">
    <source>
        <dbReference type="Pfam" id="PF03443"/>
    </source>
</evidence>
<dbReference type="EMBL" id="JAVHJL010000002">
    <property type="protein sequence ID" value="KAK6508916.1"/>
    <property type="molecule type" value="Genomic_DNA"/>
</dbReference>
<dbReference type="GO" id="GO:0030245">
    <property type="term" value="P:cellulose catabolic process"/>
    <property type="evidence" value="ECO:0007669"/>
    <property type="project" value="UniProtKB-UniRule"/>
</dbReference>
<keyword evidence="5" id="KW-0624">Polysaccharide degradation</keyword>
<dbReference type="Proteomes" id="UP001370758">
    <property type="component" value="Unassembled WGS sequence"/>
</dbReference>
<feature type="domain" description="Auxiliary Activity family 9 catalytic" evidence="7">
    <location>
        <begin position="27"/>
        <end position="238"/>
    </location>
</feature>
<proteinExistence type="predicted"/>
<protein>
    <recommendedName>
        <fullName evidence="5">AA9 family lytic polysaccharide monooxygenase</fullName>
        <ecNumber evidence="5">1.14.99.56</ecNumber>
    </recommendedName>
    <alternativeName>
        <fullName evidence="5">Endo-beta-1,4-glucanase</fullName>
    </alternativeName>
    <alternativeName>
        <fullName evidence="5">Glycosyl hydrolase 61 family protein</fullName>
    </alternativeName>
</protein>
<comment type="domain">
    <text evidence="5">Has a modular structure: an endo-beta-1,4-glucanase catalytic module at the N-terminus, a linker rich in serines and threonines, and a C-terminal carbohydrate-binding module (CBM).</text>
</comment>
<comment type="function">
    <text evidence="5">Lytic polysaccharide monooxygenase (LMPO) that depolymerizes crystalline and amorphous polysaccharides via the oxidation of scissile alpha- or beta-(1-4)-glycosidic bonds, yielding C1 and/or C4 oxidation products. Catalysis by LPMOs requires the reduction of the active-site copper from Cu(II) to Cu(I) by a reducing agent and H(2)O(2) or O(2) as a cosubstrate.</text>
</comment>
<dbReference type="PANTHER" id="PTHR33353:SF32">
    <property type="entry name" value="ENDO-BETA-1,4-GLUCANASE D"/>
    <property type="match status" value="1"/>
</dbReference>
<keyword evidence="3 5" id="KW-0964">Secreted</keyword>
<keyword evidence="9" id="KW-1185">Reference proteome</keyword>
<gene>
    <name evidence="8" type="ORF">TWF481_003684</name>
</gene>
<keyword evidence="6" id="KW-0732">Signal</keyword>
<keyword evidence="5" id="KW-0119">Carbohydrate metabolism</keyword>
<keyword evidence="5" id="KW-0136">Cellulose degradation</keyword>
<dbReference type="PANTHER" id="PTHR33353">
    <property type="entry name" value="PUTATIVE (AFU_ORTHOLOGUE AFUA_1G12560)-RELATED"/>
    <property type="match status" value="1"/>
</dbReference>
<comment type="caution">
    <text evidence="8">The sequence shown here is derived from an EMBL/GenBank/DDBJ whole genome shotgun (WGS) entry which is preliminary data.</text>
</comment>
<evidence type="ECO:0000313" key="8">
    <source>
        <dbReference type="EMBL" id="KAK6508916.1"/>
    </source>
</evidence>
<reference evidence="8 9" key="1">
    <citation type="submission" date="2023-08" db="EMBL/GenBank/DDBJ databases">
        <authorList>
            <person name="Palmer J.M."/>
        </authorList>
    </citation>
    <scope>NUCLEOTIDE SEQUENCE [LARGE SCALE GENOMIC DNA]</scope>
    <source>
        <strain evidence="8 9">TWF481</strain>
    </source>
</reference>
<dbReference type="GO" id="GO:0008810">
    <property type="term" value="F:cellulase activity"/>
    <property type="evidence" value="ECO:0007669"/>
    <property type="project" value="UniProtKB-UniRule"/>
</dbReference>